<name>A0AAW8TA78_9ENTE</name>
<dbReference type="AlphaFoldDB" id="A0AAW8TA78"/>
<proteinExistence type="predicted"/>
<organism evidence="2 3">
    <name type="scientific">Enterococcus raffinosus</name>
    <dbReference type="NCBI Taxonomy" id="71452"/>
    <lineage>
        <taxon>Bacteria</taxon>
        <taxon>Bacillati</taxon>
        <taxon>Bacillota</taxon>
        <taxon>Bacilli</taxon>
        <taxon>Lactobacillales</taxon>
        <taxon>Enterococcaceae</taxon>
        <taxon>Enterococcus</taxon>
    </lineage>
</organism>
<dbReference type="Proteomes" id="UP001254770">
    <property type="component" value="Unassembled WGS sequence"/>
</dbReference>
<dbReference type="InterPro" id="IPR023213">
    <property type="entry name" value="CAT-like_dom_sf"/>
</dbReference>
<dbReference type="SMART" id="SM01059">
    <property type="entry name" value="CAT"/>
    <property type="match status" value="1"/>
</dbReference>
<dbReference type="EMBL" id="JARPXL010000019">
    <property type="protein sequence ID" value="MDT2545868.1"/>
    <property type="molecule type" value="Genomic_DNA"/>
</dbReference>
<comment type="caution">
    <text evidence="2">The sequence shown here is derived from an EMBL/GenBank/DDBJ whole genome shotgun (WGS) entry which is preliminary data.</text>
</comment>
<feature type="active site" description="Proton acceptor" evidence="1">
    <location>
        <position position="187"/>
    </location>
</feature>
<dbReference type="PANTHER" id="PTHR38474:SF1">
    <property type="entry name" value="SLR0299 PROTEIN"/>
    <property type="match status" value="1"/>
</dbReference>
<dbReference type="Pfam" id="PF00302">
    <property type="entry name" value="CAT"/>
    <property type="match status" value="1"/>
</dbReference>
<dbReference type="SUPFAM" id="SSF52777">
    <property type="entry name" value="CoA-dependent acyltransferases"/>
    <property type="match status" value="1"/>
</dbReference>
<accession>A0AAW8TA78</accession>
<protein>
    <submittedName>
        <fullName evidence="2">Chloramphenicol acetyltransferase</fullName>
    </submittedName>
</protein>
<evidence type="ECO:0000313" key="3">
    <source>
        <dbReference type="Proteomes" id="UP001254770"/>
    </source>
</evidence>
<dbReference type="PIRSF" id="PIRSF000440">
    <property type="entry name" value="CAT"/>
    <property type="match status" value="1"/>
</dbReference>
<dbReference type="RefSeq" id="WP_222226390.1">
    <property type="nucleotide sequence ID" value="NZ_CP081846.1"/>
</dbReference>
<gene>
    <name evidence="2" type="ORF">P7D69_16075</name>
</gene>
<dbReference type="PANTHER" id="PTHR38474">
    <property type="entry name" value="SLR0299 PROTEIN"/>
    <property type="match status" value="1"/>
</dbReference>
<evidence type="ECO:0000256" key="1">
    <source>
        <dbReference type="PIRSR" id="PIRSR000440-1"/>
    </source>
</evidence>
<reference evidence="2" key="1">
    <citation type="submission" date="2023-03" db="EMBL/GenBank/DDBJ databases">
        <authorList>
            <person name="Shen W."/>
            <person name="Cai J."/>
        </authorList>
    </citation>
    <scope>NUCLEOTIDE SEQUENCE</scope>
    <source>
        <strain evidence="2">Y15</strain>
    </source>
</reference>
<dbReference type="GO" id="GO:0008811">
    <property type="term" value="F:chloramphenicol O-acetyltransferase activity"/>
    <property type="evidence" value="ECO:0007669"/>
    <property type="project" value="InterPro"/>
</dbReference>
<dbReference type="Gene3D" id="3.30.559.10">
    <property type="entry name" value="Chloramphenicol acetyltransferase-like domain"/>
    <property type="match status" value="1"/>
</dbReference>
<sequence>MGNTYVLIDEQNWKRAMHCKVFRDCVEPAFCVSFELDITNFLQKVREKHYSFTFAMIYSVTTCANQIEEFRYRFVDGNVVLYDQIDTAFTYLDKETELFKVVNVPMKETLEKYLVSAAKKAEEQEEYFTGPLGTDVFQFSPMPWVSFTHVSHTNAGKKDNATPLIDWGKYFQREDRILLPFSIQAHHSFVDGLHIGKLANALQAYLDAF</sequence>
<evidence type="ECO:0000313" key="2">
    <source>
        <dbReference type="EMBL" id="MDT2545868.1"/>
    </source>
</evidence>
<dbReference type="InterPro" id="IPR001707">
    <property type="entry name" value="Cmp_AcTrfase"/>
</dbReference>